<feature type="compositionally biased region" description="Polar residues" evidence="1">
    <location>
        <begin position="259"/>
        <end position="271"/>
    </location>
</feature>
<feature type="compositionally biased region" description="Basic and acidic residues" evidence="1">
    <location>
        <begin position="114"/>
        <end position="123"/>
    </location>
</feature>
<sequence length="271" mass="29900">MRDWMPVLFCGLSVPISLFMWLGNVALSKFWSSDFEVALFVLTCSVSAAPLAETEANAAEELAVSKQDPQVVNSSADSSEEKDDDEEEEEAQKVEEETNEDDDDDEEDDDEDDSVIRRRREAETTEEPSEEAATEIPNEDQKVDATTGAAPTRKPVLVLIRDALKKVTTDLPTAQVANNALQYFQQFEHFIQQAIEEVIGDDDDEEETPSTVIPETETTIEDNKKPEGENAEKIPEVEVPAVVSEKETLAVEPMKTEESASSTSAPLSNAV</sequence>
<feature type="compositionally biased region" description="Acidic residues" evidence="1">
    <location>
        <begin position="199"/>
        <end position="208"/>
    </location>
</feature>
<evidence type="ECO:0000313" key="3">
    <source>
        <dbReference type="Proteomes" id="UP000000304"/>
    </source>
</evidence>
<dbReference type="AlphaFoldDB" id="B4QJ15"/>
<dbReference type="STRING" id="7240.B4QJ15"/>
<dbReference type="OrthoDB" id="7871006at2759"/>
<feature type="compositionally biased region" description="Basic and acidic residues" evidence="1">
    <location>
        <begin position="244"/>
        <end position="258"/>
    </location>
</feature>
<feature type="region of interest" description="Disordered" evidence="1">
    <location>
        <begin position="199"/>
        <end position="271"/>
    </location>
</feature>
<dbReference type="EMBL" id="CM000363">
    <property type="protein sequence ID" value="EDX10346.1"/>
    <property type="molecule type" value="Genomic_DNA"/>
</dbReference>
<dbReference type="HOGENOM" id="CLU_1139041_0_0_1"/>
<evidence type="ECO:0000256" key="1">
    <source>
        <dbReference type="SAM" id="MobiDB-lite"/>
    </source>
</evidence>
<dbReference type="Bgee" id="FBgn0184397">
    <property type="expression patterns" value="Expressed in embryo and 3 other cell types or tissues"/>
</dbReference>
<feature type="compositionally biased region" description="Acidic residues" evidence="1">
    <location>
        <begin position="97"/>
        <end position="113"/>
    </location>
</feature>
<keyword evidence="3" id="KW-1185">Reference proteome</keyword>
<reference evidence="2 3" key="1">
    <citation type="journal article" date="2007" name="Nature">
        <title>Evolution of genes and genomes on the Drosophila phylogeny.</title>
        <authorList>
            <consortium name="Drosophila 12 Genomes Consortium"/>
            <person name="Clark A.G."/>
            <person name="Eisen M.B."/>
            <person name="Smith D.R."/>
            <person name="Bergman C.M."/>
            <person name="Oliver B."/>
            <person name="Markow T.A."/>
            <person name="Kaufman T.C."/>
            <person name="Kellis M."/>
            <person name="Gelbart W."/>
            <person name="Iyer V.N."/>
            <person name="Pollard D.A."/>
            <person name="Sackton T.B."/>
            <person name="Larracuente A.M."/>
            <person name="Singh N.D."/>
            <person name="Abad J.P."/>
            <person name="Abt D.N."/>
            <person name="Adryan B."/>
            <person name="Aguade M."/>
            <person name="Akashi H."/>
            <person name="Anderson W.W."/>
            <person name="Aquadro C.F."/>
            <person name="Ardell D.H."/>
            <person name="Arguello R."/>
            <person name="Artieri C.G."/>
            <person name="Barbash D.A."/>
            <person name="Barker D."/>
            <person name="Barsanti P."/>
            <person name="Batterham P."/>
            <person name="Batzoglou S."/>
            <person name="Begun D."/>
            <person name="Bhutkar A."/>
            <person name="Blanco E."/>
            <person name="Bosak S.A."/>
            <person name="Bradley R.K."/>
            <person name="Brand A.D."/>
            <person name="Brent M.R."/>
            <person name="Brooks A.N."/>
            <person name="Brown R.H."/>
            <person name="Butlin R.K."/>
            <person name="Caggese C."/>
            <person name="Calvi B.R."/>
            <person name="Bernardo de Carvalho A."/>
            <person name="Caspi A."/>
            <person name="Castrezana S."/>
            <person name="Celniker S.E."/>
            <person name="Chang J.L."/>
            <person name="Chapple C."/>
            <person name="Chatterji S."/>
            <person name="Chinwalla A."/>
            <person name="Civetta A."/>
            <person name="Clifton S.W."/>
            <person name="Comeron J.M."/>
            <person name="Costello J.C."/>
            <person name="Coyne J.A."/>
            <person name="Daub J."/>
            <person name="David R.G."/>
            <person name="Delcher A.L."/>
            <person name="Delehaunty K."/>
            <person name="Do C.B."/>
            <person name="Ebling H."/>
            <person name="Edwards K."/>
            <person name="Eickbush T."/>
            <person name="Evans J.D."/>
            <person name="Filipski A."/>
            <person name="Findeiss S."/>
            <person name="Freyhult E."/>
            <person name="Fulton L."/>
            <person name="Fulton R."/>
            <person name="Garcia A.C."/>
            <person name="Gardiner A."/>
            <person name="Garfield D.A."/>
            <person name="Garvin B.E."/>
            <person name="Gibson G."/>
            <person name="Gilbert D."/>
            <person name="Gnerre S."/>
            <person name="Godfrey J."/>
            <person name="Good R."/>
            <person name="Gotea V."/>
            <person name="Gravely B."/>
            <person name="Greenberg A.J."/>
            <person name="Griffiths-Jones S."/>
            <person name="Gross S."/>
            <person name="Guigo R."/>
            <person name="Gustafson E.A."/>
            <person name="Haerty W."/>
            <person name="Hahn M.W."/>
            <person name="Halligan D.L."/>
            <person name="Halpern A.L."/>
            <person name="Halter G.M."/>
            <person name="Han M.V."/>
            <person name="Heger A."/>
            <person name="Hillier L."/>
            <person name="Hinrichs A.S."/>
            <person name="Holmes I."/>
            <person name="Hoskins R.A."/>
            <person name="Hubisz M.J."/>
            <person name="Hultmark D."/>
            <person name="Huntley M.A."/>
            <person name="Jaffe D.B."/>
            <person name="Jagadeeshan S."/>
            <person name="Jeck W.R."/>
            <person name="Johnson J."/>
            <person name="Jones C.D."/>
            <person name="Jordan W.C."/>
            <person name="Karpen G.H."/>
            <person name="Kataoka E."/>
            <person name="Keightley P.D."/>
            <person name="Kheradpour P."/>
            <person name="Kirkness E.F."/>
            <person name="Koerich L.B."/>
            <person name="Kristiansen K."/>
            <person name="Kudrna D."/>
            <person name="Kulathinal R.J."/>
            <person name="Kumar S."/>
            <person name="Kwok R."/>
            <person name="Lander E."/>
            <person name="Langley C.H."/>
            <person name="Lapoint R."/>
            <person name="Lazzaro B.P."/>
            <person name="Lee S.J."/>
            <person name="Levesque L."/>
            <person name="Li R."/>
            <person name="Lin C.F."/>
            <person name="Lin M.F."/>
            <person name="Lindblad-Toh K."/>
            <person name="Llopart A."/>
            <person name="Long M."/>
            <person name="Low L."/>
            <person name="Lozovsky E."/>
            <person name="Lu J."/>
            <person name="Luo M."/>
            <person name="Machado C.A."/>
            <person name="Makalowski W."/>
            <person name="Marzo M."/>
            <person name="Matsuda M."/>
            <person name="Matzkin L."/>
            <person name="McAllister B."/>
            <person name="McBride C.S."/>
            <person name="McKernan B."/>
            <person name="McKernan K."/>
            <person name="Mendez-Lago M."/>
            <person name="Minx P."/>
            <person name="Mollenhauer M.U."/>
            <person name="Montooth K."/>
            <person name="Mount S.M."/>
            <person name="Mu X."/>
            <person name="Myers E."/>
            <person name="Negre B."/>
            <person name="Newfeld S."/>
            <person name="Nielsen R."/>
            <person name="Noor M.A."/>
            <person name="O'Grady P."/>
            <person name="Pachter L."/>
            <person name="Papaceit M."/>
            <person name="Parisi M.J."/>
            <person name="Parisi M."/>
            <person name="Parts L."/>
            <person name="Pedersen J.S."/>
            <person name="Pesole G."/>
            <person name="Phillippy A.M."/>
            <person name="Ponting C.P."/>
            <person name="Pop M."/>
            <person name="Porcelli D."/>
            <person name="Powell J.R."/>
            <person name="Prohaska S."/>
            <person name="Pruitt K."/>
            <person name="Puig M."/>
            <person name="Quesneville H."/>
            <person name="Ram K.R."/>
            <person name="Rand D."/>
            <person name="Rasmussen M.D."/>
            <person name="Reed L.K."/>
            <person name="Reenan R."/>
            <person name="Reily A."/>
            <person name="Remington K.A."/>
            <person name="Rieger T.T."/>
            <person name="Ritchie M.G."/>
            <person name="Robin C."/>
            <person name="Rogers Y.H."/>
            <person name="Rohde C."/>
            <person name="Rozas J."/>
            <person name="Rubenfield M.J."/>
            <person name="Ruiz A."/>
            <person name="Russo S."/>
            <person name="Salzberg S.L."/>
            <person name="Sanchez-Gracia A."/>
            <person name="Saranga D.J."/>
            <person name="Sato H."/>
            <person name="Schaeffer S.W."/>
            <person name="Schatz M.C."/>
            <person name="Schlenke T."/>
            <person name="Schwartz R."/>
            <person name="Segarra C."/>
            <person name="Singh R.S."/>
            <person name="Sirot L."/>
            <person name="Sirota M."/>
            <person name="Sisneros N.B."/>
            <person name="Smith C.D."/>
            <person name="Smith T.F."/>
            <person name="Spieth J."/>
            <person name="Stage D.E."/>
            <person name="Stark A."/>
            <person name="Stephan W."/>
            <person name="Strausberg R.L."/>
            <person name="Strempel S."/>
            <person name="Sturgill D."/>
            <person name="Sutton G."/>
            <person name="Sutton G.G."/>
            <person name="Tao W."/>
            <person name="Teichmann S."/>
            <person name="Tobari Y.N."/>
            <person name="Tomimura Y."/>
            <person name="Tsolas J.M."/>
            <person name="Valente V.L."/>
            <person name="Venter E."/>
            <person name="Venter J.C."/>
            <person name="Vicario S."/>
            <person name="Vieira F.G."/>
            <person name="Vilella A.J."/>
            <person name="Villasante A."/>
            <person name="Walenz B."/>
            <person name="Wang J."/>
            <person name="Wasserman M."/>
            <person name="Watts T."/>
            <person name="Wilson D."/>
            <person name="Wilson R.K."/>
            <person name="Wing R.A."/>
            <person name="Wolfner M.F."/>
            <person name="Wong A."/>
            <person name="Wong G.K."/>
            <person name="Wu C.I."/>
            <person name="Wu G."/>
            <person name="Yamamoto D."/>
            <person name="Yang H.P."/>
            <person name="Yang S.P."/>
            <person name="Yorke J.A."/>
            <person name="Yoshida K."/>
            <person name="Zdobnov E."/>
            <person name="Zhang P."/>
            <person name="Zhang Y."/>
            <person name="Zimin A.V."/>
            <person name="Baldwin J."/>
            <person name="Abdouelleil A."/>
            <person name="Abdulkadir J."/>
            <person name="Abebe A."/>
            <person name="Abera B."/>
            <person name="Abreu J."/>
            <person name="Acer S.C."/>
            <person name="Aftuck L."/>
            <person name="Alexander A."/>
            <person name="An P."/>
            <person name="Anderson E."/>
            <person name="Anderson S."/>
            <person name="Arachi H."/>
            <person name="Azer M."/>
            <person name="Bachantsang P."/>
            <person name="Barry A."/>
            <person name="Bayul T."/>
            <person name="Berlin A."/>
            <person name="Bessette D."/>
            <person name="Bloom T."/>
            <person name="Blye J."/>
            <person name="Boguslavskiy L."/>
            <person name="Bonnet C."/>
            <person name="Boukhgalter B."/>
            <person name="Bourzgui I."/>
            <person name="Brown A."/>
            <person name="Cahill P."/>
            <person name="Channer S."/>
            <person name="Cheshatsang Y."/>
            <person name="Chuda L."/>
            <person name="Citroen M."/>
            <person name="Collymore A."/>
            <person name="Cooke P."/>
            <person name="Costello M."/>
            <person name="D'Aco K."/>
            <person name="Daza R."/>
            <person name="De Haan G."/>
            <person name="DeGray S."/>
            <person name="DeMaso C."/>
            <person name="Dhargay N."/>
            <person name="Dooley K."/>
            <person name="Dooley E."/>
            <person name="Doricent M."/>
            <person name="Dorje P."/>
            <person name="Dorjee K."/>
            <person name="Dupes A."/>
            <person name="Elong R."/>
            <person name="Falk J."/>
            <person name="Farina A."/>
            <person name="Faro S."/>
            <person name="Ferguson D."/>
            <person name="Fisher S."/>
            <person name="Foley C.D."/>
            <person name="Franke A."/>
            <person name="Friedrich D."/>
            <person name="Gadbois L."/>
            <person name="Gearin G."/>
            <person name="Gearin C.R."/>
            <person name="Giannoukos G."/>
            <person name="Goode T."/>
            <person name="Graham J."/>
            <person name="Grandbois E."/>
            <person name="Grewal S."/>
            <person name="Gyaltsen K."/>
            <person name="Hafez N."/>
            <person name="Hagos B."/>
            <person name="Hall J."/>
            <person name="Henson C."/>
            <person name="Hollinger A."/>
            <person name="Honan T."/>
            <person name="Huard M.D."/>
            <person name="Hughes L."/>
            <person name="Hurhula B."/>
            <person name="Husby M.E."/>
            <person name="Kamat A."/>
            <person name="Kanga B."/>
            <person name="Kashin S."/>
            <person name="Khazanovich D."/>
            <person name="Kisner P."/>
            <person name="Lance K."/>
            <person name="Lara M."/>
            <person name="Lee W."/>
            <person name="Lennon N."/>
            <person name="Letendre F."/>
            <person name="LeVine R."/>
            <person name="Lipovsky A."/>
            <person name="Liu X."/>
            <person name="Liu J."/>
            <person name="Liu S."/>
            <person name="Lokyitsang T."/>
            <person name="Lokyitsang Y."/>
            <person name="Lubonja R."/>
            <person name="Lui A."/>
            <person name="MacDonald P."/>
            <person name="Magnisalis V."/>
            <person name="Maru K."/>
            <person name="Matthews C."/>
            <person name="McCusker W."/>
            <person name="McDonough S."/>
            <person name="Mehta T."/>
            <person name="Meldrim J."/>
            <person name="Meneus L."/>
            <person name="Mihai O."/>
            <person name="Mihalev A."/>
            <person name="Mihova T."/>
            <person name="Mittelman R."/>
            <person name="Mlenga V."/>
            <person name="Montmayeur A."/>
            <person name="Mulrain L."/>
            <person name="Navidi A."/>
            <person name="Naylor J."/>
            <person name="Negash T."/>
            <person name="Nguyen T."/>
            <person name="Nguyen N."/>
            <person name="Nicol R."/>
            <person name="Norbu C."/>
            <person name="Norbu N."/>
            <person name="Novod N."/>
            <person name="O'Neill B."/>
            <person name="Osman S."/>
            <person name="Markiewicz E."/>
            <person name="Oyono O.L."/>
            <person name="Patti C."/>
            <person name="Phunkhang P."/>
            <person name="Pierre F."/>
            <person name="Priest M."/>
            <person name="Raghuraman S."/>
            <person name="Rege F."/>
            <person name="Reyes R."/>
            <person name="Rise C."/>
            <person name="Rogov P."/>
            <person name="Ross K."/>
            <person name="Ryan E."/>
            <person name="Settipalli S."/>
            <person name="Shea T."/>
            <person name="Sherpa N."/>
            <person name="Shi L."/>
            <person name="Shih D."/>
            <person name="Sparrow T."/>
            <person name="Spaulding J."/>
            <person name="Stalker J."/>
            <person name="Stange-Thomann N."/>
            <person name="Stavropoulos S."/>
            <person name="Stone C."/>
            <person name="Strader C."/>
            <person name="Tesfaye S."/>
            <person name="Thomson T."/>
            <person name="Thoulutsang Y."/>
            <person name="Thoulutsang D."/>
            <person name="Topham K."/>
            <person name="Topping I."/>
            <person name="Tsamla T."/>
            <person name="Vassiliev H."/>
            <person name="Vo A."/>
            <person name="Wangchuk T."/>
            <person name="Wangdi T."/>
            <person name="Weiand M."/>
            <person name="Wilkinson J."/>
            <person name="Wilson A."/>
            <person name="Yadav S."/>
            <person name="Young G."/>
            <person name="Yu Q."/>
            <person name="Zembek L."/>
            <person name="Zhong D."/>
            <person name="Zimmer A."/>
            <person name="Zwirko Z."/>
            <person name="Jaffe D.B."/>
            <person name="Alvarez P."/>
            <person name="Brockman W."/>
            <person name="Butler J."/>
            <person name="Chin C."/>
            <person name="Gnerre S."/>
            <person name="Grabherr M."/>
            <person name="Kleber M."/>
            <person name="Mauceli E."/>
            <person name="MacCallum I."/>
        </authorList>
    </citation>
    <scope>NUCLEOTIDE SEQUENCE [LARGE SCALE GENOMIC DNA]</scope>
    <source>
        <strain evidence="3">white501</strain>
    </source>
</reference>
<dbReference type="Proteomes" id="UP000000304">
    <property type="component" value="Chromosome 3L"/>
</dbReference>
<evidence type="ECO:0000313" key="2">
    <source>
        <dbReference type="EMBL" id="EDX10346.1"/>
    </source>
</evidence>
<dbReference type="OMA" id="AGFAHKD"/>
<name>B4QJ15_DROSI</name>
<proteinExistence type="predicted"/>
<feature type="compositionally biased region" description="Acidic residues" evidence="1">
    <location>
        <begin position="124"/>
        <end position="133"/>
    </location>
</feature>
<protein>
    <submittedName>
        <fullName evidence="2">GD12670</fullName>
    </submittedName>
</protein>
<organism evidence="2 3">
    <name type="scientific">Drosophila simulans</name>
    <name type="common">Fruit fly</name>
    <dbReference type="NCBI Taxonomy" id="7240"/>
    <lineage>
        <taxon>Eukaryota</taxon>
        <taxon>Metazoa</taxon>
        <taxon>Ecdysozoa</taxon>
        <taxon>Arthropoda</taxon>
        <taxon>Hexapoda</taxon>
        <taxon>Insecta</taxon>
        <taxon>Pterygota</taxon>
        <taxon>Neoptera</taxon>
        <taxon>Endopterygota</taxon>
        <taxon>Diptera</taxon>
        <taxon>Brachycera</taxon>
        <taxon>Muscomorpha</taxon>
        <taxon>Ephydroidea</taxon>
        <taxon>Drosophilidae</taxon>
        <taxon>Drosophila</taxon>
        <taxon>Sophophora</taxon>
    </lineage>
</organism>
<gene>
    <name evidence="2" type="primary">Dsim\GD12670</name>
    <name evidence="2" type="ORF">Dsim_GD12670</name>
</gene>
<dbReference type="PhylomeDB" id="B4QJ15"/>
<accession>B4QJ15</accession>
<feature type="compositionally biased region" description="Acidic residues" evidence="1">
    <location>
        <begin position="78"/>
        <end position="90"/>
    </location>
</feature>
<feature type="compositionally biased region" description="Basic and acidic residues" evidence="1">
    <location>
        <begin position="221"/>
        <end position="236"/>
    </location>
</feature>
<feature type="region of interest" description="Disordered" evidence="1">
    <location>
        <begin position="59"/>
        <end position="154"/>
    </location>
</feature>